<dbReference type="GO" id="GO:0003995">
    <property type="term" value="F:acyl-CoA dehydrogenase activity"/>
    <property type="evidence" value="ECO:0007669"/>
    <property type="project" value="TreeGrafter"/>
</dbReference>
<proteinExistence type="inferred from homology"/>
<dbReference type="PANTHER" id="PTHR43884">
    <property type="entry name" value="ACYL-COA DEHYDROGENASE"/>
    <property type="match status" value="1"/>
</dbReference>
<evidence type="ECO:0000313" key="7">
    <source>
        <dbReference type="EMBL" id="AII05295.1"/>
    </source>
</evidence>
<dbReference type="Pfam" id="PF02771">
    <property type="entry name" value="Acyl-CoA_dh_N"/>
    <property type="match status" value="1"/>
</dbReference>
<dbReference type="EMBL" id="CP008947">
    <property type="protein sequence ID" value="AII05295.1"/>
    <property type="molecule type" value="Genomic_DNA"/>
</dbReference>
<dbReference type="AlphaFoldDB" id="A0A076EGC6"/>
<feature type="domain" description="Acyl-CoA dehydrogenase/oxidase N-terminal" evidence="6">
    <location>
        <begin position="22"/>
        <end position="105"/>
    </location>
</feature>
<reference evidence="7 8" key="1">
    <citation type="submission" date="2014-07" db="EMBL/GenBank/DDBJ databases">
        <title>Genome Sequence of Rhodococcus opacus Strain R7, a Biodegrader of Mono- and Polycyclic Aromatic Hydrocarbons.</title>
        <authorList>
            <person name="Di Gennaro P."/>
            <person name="Zampolli J."/>
            <person name="Presti I."/>
            <person name="Cappelletti M."/>
            <person name="D'Ursi P."/>
            <person name="Orro A."/>
            <person name="Mezzelani A."/>
            <person name="Milanesi L."/>
        </authorList>
    </citation>
    <scope>NUCLEOTIDE SEQUENCE [LARGE SCALE GENOMIC DNA]</scope>
    <source>
        <strain evidence="7 8">R7</strain>
    </source>
</reference>
<keyword evidence="3" id="KW-0285">Flavoprotein</keyword>
<keyword evidence="4" id="KW-0274">FAD</keyword>
<evidence type="ECO:0000256" key="2">
    <source>
        <dbReference type="ARBA" id="ARBA00009347"/>
    </source>
</evidence>
<name>A0A076EGC6_RHOOP</name>
<comment type="similarity">
    <text evidence="2">Belongs to the acyl-CoA dehydrogenase family.</text>
</comment>
<evidence type="ECO:0000259" key="6">
    <source>
        <dbReference type="Pfam" id="PF02771"/>
    </source>
</evidence>
<dbReference type="Proteomes" id="UP000028488">
    <property type="component" value="Chromosome"/>
</dbReference>
<dbReference type="InterPro" id="IPR009075">
    <property type="entry name" value="AcylCo_DH/oxidase_C"/>
</dbReference>
<dbReference type="InterPro" id="IPR036250">
    <property type="entry name" value="AcylCo_DH-like_C"/>
</dbReference>
<feature type="domain" description="Acyl-CoA dehydrogenase/oxidase C-terminal" evidence="5">
    <location>
        <begin position="251"/>
        <end position="381"/>
    </location>
</feature>
<dbReference type="InterPro" id="IPR009100">
    <property type="entry name" value="AcylCoA_DH/oxidase_NM_dom_sf"/>
</dbReference>
<evidence type="ECO:0000259" key="5">
    <source>
        <dbReference type="Pfam" id="PF00441"/>
    </source>
</evidence>
<dbReference type="eggNOG" id="COG1960">
    <property type="taxonomic scope" value="Bacteria"/>
</dbReference>
<dbReference type="InterPro" id="IPR037069">
    <property type="entry name" value="AcylCoA_DH/ox_N_sf"/>
</dbReference>
<dbReference type="GO" id="GO:0050660">
    <property type="term" value="F:flavin adenine dinucleotide binding"/>
    <property type="evidence" value="ECO:0007669"/>
    <property type="project" value="InterPro"/>
</dbReference>
<dbReference type="InterPro" id="IPR013786">
    <property type="entry name" value="AcylCoA_DH/ox_N"/>
</dbReference>
<protein>
    <submittedName>
        <fullName evidence="7">Acyl-CoA dehydrogenase</fullName>
    </submittedName>
</protein>
<evidence type="ECO:0000256" key="1">
    <source>
        <dbReference type="ARBA" id="ARBA00001974"/>
    </source>
</evidence>
<gene>
    <name evidence="7" type="ORF">EP51_11980</name>
</gene>
<evidence type="ECO:0000256" key="3">
    <source>
        <dbReference type="ARBA" id="ARBA00022630"/>
    </source>
</evidence>
<sequence length="402" mass="42226">MSIALASDTGIESAQSWGPAARAERVVAEVAARWAVDVDRDARFPQEALDALRDQRLLSCAVPPELGGEGATLRELCTIARTLGRHCAATAMVFAMHQTQILSLVRHPGGDGVSGFLRDAVAGQYLLASATTELGIGGDVRRSTCAVEQSGGVVSLIKNAPVISYGEYADAILATARRTPDSPPSDQVLVVCRRADVTLERTGEWNTLGLRGTCSPGFVLRATTTADLVVADPYAEISAATMLPVSHSVWSAVWLGIADAALEKARRYVRVAARKQPGVASPAASRLAEAAAVHQQFSDVVFAAARRFDDADAAPAGSPEAEVAGGVGYSLAMNNLKVTASTLVVDLVGRALLICGIAGYREDTEYSLGRHLRDAHGAAVMVNNDRIMANSAQMATAYRGTI</sequence>
<dbReference type="SUPFAM" id="SSF56645">
    <property type="entry name" value="Acyl-CoA dehydrogenase NM domain-like"/>
    <property type="match status" value="1"/>
</dbReference>
<dbReference type="PIRSF" id="PIRSF016578">
    <property type="entry name" value="HsaA"/>
    <property type="match status" value="1"/>
</dbReference>
<organism evidence="7 8">
    <name type="scientific">Rhodococcus opacus</name>
    <name type="common">Nocardia opaca</name>
    <dbReference type="NCBI Taxonomy" id="37919"/>
    <lineage>
        <taxon>Bacteria</taxon>
        <taxon>Bacillati</taxon>
        <taxon>Actinomycetota</taxon>
        <taxon>Actinomycetes</taxon>
        <taxon>Mycobacteriales</taxon>
        <taxon>Nocardiaceae</taxon>
        <taxon>Rhodococcus</taxon>
    </lineage>
</organism>
<dbReference type="Gene3D" id="1.20.140.10">
    <property type="entry name" value="Butyryl-CoA Dehydrogenase, subunit A, domain 3"/>
    <property type="match status" value="1"/>
</dbReference>
<dbReference type="Pfam" id="PF00441">
    <property type="entry name" value="Acyl-CoA_dh_1"/>
    <property type="match status" value="1"/>
</dbReference>
<dbReference type="Gene3D" id="1.10.540.10">
    <property type="entry name" value="Acyl-CoA dehydrogenase/oxidase, N-terminal domain"/>
    <property type="match status" value="1"/>
</dbReference>
<evidence type="ECO:0000256" key="4">
    <source>
        <dbReference type="ARBA" id="ARBA00022827"/>
    </source>
</evidence>
<dbReference type="InterPro" id="IPR046373">
    <property type="entry name" value="Acyl-CoA_Oxase/DH_mid-dom_sf"/>
</dbReference>
<evidence type="ECO:0000313" key="8">
    <source>
        <dbReference type="Proteomes" id="UP000028488"/>
    </source>
</evidence>
<dbReference type="SUPFAM" id="SSF47203">
    <property type="entry name" value="Acyl-CoA dehydrogenase C-terminal domain-like"/>
    <property type="match status" value="1"/>
</dbReference>
<dbReference type="PANTHER" id="PTHR43884:SF12">
    <property type="entry name" value="ISOVALERYL-COA DEHYDROGENASE, MITOCHONDRIAL-RELATED"/>
    <property type="match status" value="1"/>
</dbReference>
<dbReference type="RefSeq" id="WP_037244003.1">
    <property type="nucleotide sequence ID" value="NZ_CP008947.1"/>
</dbReference>
<accession>A0A076EGC6</accession>
<dbReference type="Gene3D" id="2.40.110.10">
    <property type="entry name" value="Butyryl-CoA Dehydrogenase, subunit A, domain 2"/>
    <property type="match status" value="1"/>
</dbReference>
<comment type="cofactor">
    <cofactor evidence="1">
        <name>FAD</name>
        <dbReference type="ChEBI" id="CHEBI:57692"/>
    </cofactor>
</comment>